<evidence type="ECO:0000313" key="2">
    <source>
        <dbReference type="EMBL" id="TDT16880.1"/>
    </source>
</evidence>
<accession>A0A4R7I122</accession>
<proteinExistence type="predicted"/>
<feature type="compositionally biased region" description="Basic and acidic residues" evidence="1">
    <location>
        <begin position="261"/>
        <end position="272"/>
    </location>
</feature>
<feature type="compositionally biased region" description="Basic residues" evidence="1">
    <location>
        <begin position="199"/>
        <end position="210"/>
    </location>
</feature>
<comment type="caution">
    <text evidence="2">The sequence shown here is derived from an EMBL/GenBank/DDBJ whole genome shotgun (WGS) entry which is preliminary data.</text>
</comment>
<sequence>MTVDNRGENTVPTCERTVDDRRNPGDCRKVRGITLGIRKYRLTRGFVFARVMNVPESACQPGANDRVAQHRSSERCGAVTSSVHEAQRVRTGQEATVLRGTAHRETGESGGEVPGRPRAGHPNCPARDPTGRRECDDAGNRVSVNGVEGLHEPGNRQPGAPLRQRSSLWRVTGSGVSGNGGRFAGRRGRGGTGIGQPMWRRRGNGPLRRRPGLDSGDGGRFADRRGRGDRSAGFARTARRTAAAEVRLGDGRKRASPAESLSREHDGRCVRS</sequence>
<organism evidence="2 3">
    <name type="scientific">Ilumatobacter fluminis</name>
    <dbReference type="NCBI Taxonomy" id="467091"/>
    <lineage>
        <taxon>Bacteria</taxon>
        <taxon>Bacillati</taxon>
        <taxon>Actinomycetota</taxon>
        <taxon>Acidimicrobiia</taxon>
        <taxon>Acidimicrobiales</taxon>
        <taxon>Ilumatobacteraceae</taxon>
        <taxon>Ilumatobacter</taxon>
    </lineage>
</organism>
<dbReference type="AlphaFoldDB" id="A0A4R7I122"/>
<feature type="compositionally biased region" description="Basic and acidic residues" evidence="1">
    <location>
        <begin position="220"/>
        <end position="230"/>
    </location>
</feature>
<dbReference type="EMBL" id="SOAU01000001">
    <property type="protein sequence ID" value="TDT16880.1"/>
    <property type="molecule type" value="Genomic_DNA"/>
</dbReference>
<evidence type="ECO:0000313" key="3">
    <source>
        <dbReference type="Proteomes" id="UP000294558"/>
    </source>
</evidence>
<evidence type="ECO:0000256" key="1">
    <source>
        <dbReference type="SAM" id="MobiDB-lite"/>
    </source>
</evidence>
<protein>
    <submittedName>
        <fullName evidence="2">Uncharacterized protein</fullName>
    </submittedName>
</protein>
<feature type="region of interest" description="Disordered" evidence="1">
    <location>
        <begin position="102"/>
        <end position="272"/>
    </location>
</feature>
<feature type="compositionally biased region" description="Basic and acidic residues" evidence="1">
    <location>
        <begin position="129"/>
        <end position="139"/>
    </location>
</feature>
<gene>
    <name evidence="2" type="ORF">BDK89_2481</name>
</gene>
<name>A0A4R7I122_9ACTN</name>
<reference evidence="2 3" key="1">
    <citation type="submission" date="2019-03" db="EMBL/GenBank/DDBJ databases">
        <title>Sequencing the genomes of 1000 actinobacteria strains.</title>
        <authorList>
            <person name="Klenk H.-P."/>
        </authorList>
    </citation>
    <scope>NUCLEOTIDE SEQUENCE [LARGE SCALE GENOMIC DNA]</scope>
    <source>
        <strain evidence="2 3">DSM 18936</strain>
    </source>
</reference>
<keyword evidence="3" id="KW-1185">Reference proteome</keyword>
<feature type="compositionally biased region" description="Low complexity" evidence="1">
    <location>
        <begin position="231"/>
        <end position="244"/>
    </location>
</feature>
<dbReference type="Proteomes" id="UP000294558">
    <property type="component" value="Unassembled WGS sequence"/>
</dbReference>